<dbReference type="Proteomes" id="UP000799536">
    <property type="component" value="Unassembled WGS sequence"/>
</dbReference>
<feature type="compositionally biased region" description="Basic and acidic residues" evidence="1">
    <location>
        <begin position="364"/>
        <end position="374"/>
    </location>
</feature>
<keyword evidence="2" id="KW-1133">Transmembrane helix</keyword>
<feature type="signal peptide" evidence="3">
    <location>
        <begin position="1"/>
        <end position="18"/>
    </location>
</feature>
<reference evidence="5" key="1">
    <citation type="journal article" date="2020" name="Stud. Mycol.">
        <title>101 Dothideomycetes genomes: a test case for predicting lifestyles and emergence of pathogens.</title>
        <authorList>
            <person name="Haridas S."/>
            <person name="Albert R."/>
            <person name="Binder M."/>
            <person name="Bloem J."/>
            <person name="Labutti K."/>
            <person name="Salamov A."/>
            <person name="Andreopoulos B."/>
            <person name="Baker S."/>
            <person name="Barry K."/>
            <person name="Bills G."/>
            <person name="Bluhm B."/>
            <person name="Cannon C."/>
            <person name="Castanera R."/>
            <person name="Culley D."/>
            <person name="Daum C."/>
            <person name="Ezra D."/>
            <person name="Gonzalez J."/>
            <person name="Henrissat B."/>
            <person name="Kuo A."/>
            <person name="Liang C."/>
            <person name="Lipzen A."/>
            <person name="Lutzoni F."/>
            <person name="Magnuson J."/>
            <person name="Mondo S."/>
            <person name="Nolan M."/>
            <person name="Ohm R."/>
            <person name="Pangilinan J."/>
            <person name="Park H.-J."/>
            <person name="Ramirez L."/>
            <person name="Alfaro M."/>
            <person name="Sun H."/>
            <person name="Tritt A."/>
            <person name="Yoshinaga Y."/>
            <person name="Zwiers L.-H."/>
            <person name="Turgeon B."/>
            <person name="Goodwin S."/>
            <person name="Spatafora J."/>
            <person name="Crous P."/>
            <person name="Grigoriev I."/>
        </authorList>
    </citation>
    <scope>NUCLEOTIDE SEQUENCE</scope>
    <source>
        <strain evidence="5">ATCC 74209</strain>
    </source>
</reference>
<keyword evidence="2" id="KW-0472">Membrane</keyword>
<feature type="region of interest" description="Disordered" evidence="1">
    <location>
        <begin position="337"/>
        <end position="374"/>
    </location>
</feature>
<keyword evidence="2" id="KW-0812">Transmembrane</keyword>
<gene>
    <name evidence="5" type="ORF">GQ43DRAFT_46007</name>
</gene>
<comment type="caution">
    <text evidence="5">The sequence shown here is derived from an EMBL/GenBank/DDBJ whole genome shotgun (WGS) entry which is preliminary data.</text>
</comment>
<dbReference type="InterPro" id="IPR056145">
    <property type="entry name" value="DUF7728"/>
</dbReference>
<feature type="domain" description="DUF7728" evidence="4">
    <location>
        <begin position="45"/>
        <end position="188"/>
    </location>
</feature>
<evidence type="ECO:0000313" key="5">
    <source>
        <dbReference type="EMBL" id="KAF2201157.1"/>
    </source>
</evidence>
<feature type="chain" id="PRO_5040154024" description="DUF7728 domain-containing protein" evidence="3">
    <location>
        <begin position="19"/>
        <end position="374"/>
    </location>
</feature>
<evidence type="ECO:0000313" key="6">
    <source>
        <dbReference type="Proteomes" id="UP000799536"/>
    </source>
</evidence>
<name>A0A9P4MSM4_9PLEO</name>
<dbReference type="AlphaFoldDB" id="A0A9P4MSM4"/>
<evidence type="ECO:0000256" key="3">
    <source>
        <dbReference type="SAM" id="SignalP"/>
    </source>
</evidence>
<dbReference type="Pfam" id="PF24854">
    <property type="entry name" value="DUF7728"/>
    <property type="match status" value="1"/>
</dbReference>
<dbReference type="PANTHER" id="PTHR40622">
    <property type="match status" value="1"/>
</dbReference>
<organism evidence="5 6">
    <name type="scientific">Delitschia confertaspora ATCC 74209</name>
    <dbReference type="NCBI Taxonomy" id="1513339"/>
    <lineage>
        <taxon>Eukaryota</taxon>
        <taxon>Fungi</taxon>
        <taxon>Dikarya</taxon>
        <taxon>Ascomycota</taxon>
        <taxon>Pezizomycotina</taxon>
        <taxon>Dothideomycetes</taxon>
        <taxon>Pleosporomycetidae</taxon>
        <taxon>Pleosporales</taxon>
        <taxon>Delitschiaceae</taxon>
        <taxon>Delitschia</taxon>
    </lineage>
</organism>
<proteinExistence type="predicted"/>
<accession>A0A9P4MSM4</accession>
<dbReference type="EMBL" id="ML993988">
    <property type="protein sequence ID" value="KAF2201157.1"/>
    <property type="molecule type" value="Genomic_DNA"/>
</dbReference>
<dbReference type="OrthoDB" id="5409353at2759"/>
<keyword evidence="3" id="KW-0732">Signal</keyword>
<keyword evidence="6" id="KW-1185">Reference proteome</keyword>
<evidence type="ECO:0000256" key="2">
    <source>
        <dbReference type="SAM" id="Phobius"/>
    </source>
</evidence>
<feature type="compositionally biased region" description="Basic and acidic residues" evidence="1">
    <location>
        <begin position="342"/>
        <end position="356"/>
    </location>
</feature>
<protein>
    <recommendedName>
        <fullName evidence="4">DUF7728 domain-containing protein</fullName>
    </recommendedName>
</protein>
<sequence>MMFRSLGVLATLALVVNSVLIPPNVGLESLGDDNAMETLAIDPFKRTVALECAGCAVAQKEGNMLVWTAQTGNSLLLDFEVGPNEDILLIDGVQLYPPIFGAFSEPFTVRQIDPRAQTDQHSIHLRVTGYTFRYDSAETVTEAGTELLPMTFRITSIESQRVDSPVLTIYLLKDIEGRLMIASFETAPATLESSPKGKTKECEEWPMLCKWKSILSDKYNSLKSSMEQGCRMHKGNGNPMKHHGMHGKPPHTFHPGQIGQGHPHHHGGPHGDRTHHRVHMFMRGALFTIVIPVLIGVLAGTITYLIGMALGYLIAIIIAKFRGESMYITLLEDEEQVPGDIDSEKQSFSELPKYEDAPPVYEEAAEKEVVDETR</sequence>
<evidence type="ECO:0000259" key="4">
    <source>
        <dbReference type="Pfam" id="PF24854"/>
    </source>
</evidence>
<dbReference type="PANTHER" id="PTHR40622:SF1">
    <property type="match status" value="1"/>
</dbReference>
<feature type="transmembrane region" description="Helical" evidence="2">
    <location>
        <begin position="285"/>
        <end position="318"/>
    </location>
</feature>
<evidence type="ECO:0000256" key="1">
    <source>
        <dbReference type="SAM" id="MobiDB-lite"/>
    </source>
</evidence>